<evidence type="ECO:0000256" key="3">
    <source>
        <dbReference type="ARBA" id="ARBA00012752"/>
    </source>
</evidence>
<gene>
    <name evidence="10" type="ORF">WR25_05652</name>
</gene>
<evidence type="ECO:0000256" key="1">
    <source>
        <dbReference type="ARBA" id="ARBA00000365"/>
    </source>
</evidence>
<dbReference type="Proteomes" id="UP000218231">
    <property type="component" value="Unassembled WGS sequence"/>
</dbReference>
<comment type="catalytic activity">
    <reaction evidence="1">
        <text>Hydrolysis of terminal, non-reducing alpha-D-mannose residues in alpha-D-mannosides.</text>
        <dbReference type="EC" id="3.2.1.24"/>
    </reaction>
</comment>
<keyword evidence="11" id="KW-1185">Reference proteome</keyword>
<dbReference type="AlphaFoldDB" id="A0A2A2KR35"/>
<evidence type="ECO:0000313" key="10">
    <source>
        <dbReference type="EMBL" id="PAV76402.1"/>
    </source>
</evidence>
<dbReference type="GO" id="GO:0030246">
    <property type="term" value="F:carbohydrate binding"/>
    <property type="evidence" value="ECO:0007669"/>
    <property type="project" value="InterPro"/>
</dbReference>
<dbReference type="STRING" id="2018661.A0A2A2KR35"/>
<comment type="cofactor">
    <cofactor evidence="2">
        <name>Zn(2+)</name>
        <dbReference type="ChEBI" id="CHEBI:29105"/>
    </cofactor>
</comment>
<evidence type="ECO:0000256" key="7">
    <source>
        <dbReference type="SAM" id="MobiDB-lite"/>
    </source>
</evidence>
<evidence type="ECO:0000313" key="11">
    <source>
        <dbReference type="Proteomes" id="UP000218231"/>
    </source>
</evidence>
<proteinExistence type="predicted"/>
<sequence>MPKRRHSVEVKGETPDVEDGGQANGSGVASKIDQLFKQIKLKKFACVAVVNSPPKRKRGRPPKVSGRLREPPISGEVAAPSTSTETNEKICLEFFHTTLITLLEPNTFYDEKYQRPLKFCSICKKTFICKNERMFSHFLMHLAQYLPGNRYKCTMCGHSAAFRKLIIAHSNKYHHRPDAFKDRFDFCDMEFVVAVSKKCYGDPFFALHRMPDTWMYKDQVPHQIVKINCNRWSADKSKLKVHLVSHTHDDLGWLKTVDQYFYGAKPEITPAAVQYIYDTLHRRCFYDDKLGVDEALDEPGNDGKGLVVRGTRRIVIGSAQTAASLHRPLALETFYKPVIAYSTGDAIQPVKFTNLKTNITVPKEINILSIEPWDNNMVLLRLEHIYQNSELATSNKPAYIDLTNIFDAFDVRDVKEASLDGNKDPIQLSIHNQANAFDPKNVSIYPTEIRTFVMKVHWKGTPDDSLCALRNLFIPFTVLLVFIFGQV</sequence>
<dbReference type="InterPro" id="IPR050843">
    <property type="entry name" value="Glycosyl_Hydrlase_38"/>
</dbReference>
<feature type="region of interest" description="Disordered" evidence="7">
    <location>
        <begin position="53"/>
        <end position="84"/>
    </location>
</feature>
<dbReference type="SUPFAM" id="SSF74650">
    <property type="entry name" value="Galactose mutarotase-like"/>
    <property type="match status" value="1"/>
</dbReference>
<dbReference type="InterPro" id="IPR000602">
    <property type="entry name" value="Glyco_hydro_38_N"/>
</dbReference>
<feature type="domain" description="Glycosyl hydrolases family 38 C-terminal" evidence="9">
    <location>
        <begin position="365"/>
        <end position="452"/>
    </location>
</feature>
<dbReference type="Pfam" id="PF01074">
    <property type="entry name" value="Glyco_hydro_38N"/>
    <property type="match status" value="1"/>
</dbReference>
<dbReference type="PANTHER" id="PTHR11607">
    <property type="entry name" value="ALPHA-MANNOSIDASE"/>
    <property type="match status" value="1"/>
</dbReference>
<evidence type="ECO:0000256" key="4">
    <source>
        <dbReference type="ARBA" id="ARBA00022833"/>
    </source>
</evidence>
<dbReference type="InterPro" id="IPR011330">
    <property type="entry name" value="Glyco_hydro/deAcase_b/a-brl"/>
</dbReference>
<dbReference type="GO" id="GO:0006013">
    <property type="term" value="P:mannose metabolic process"/>
    <property type="evidence" value="ECO:0007669"/>
    <property type="project" value="InterPro"/>
</dbReference>
<evidence type="ECO:0000256" key="5">
    <source>
        <dbReference type="ARBA" id="ARBA00023157"/>
    </source>
</evidence>
<keyword evidence="4" id="KW-0862">Zinc</keyword>
<dbReference type="InterPro" id="IPR011013">
    <property type="entry name" value="Gal_mutarotase_sf_dom"/>
</dbReference>
<dbReference type="GO" id="GO:0005764">
    <property type="term" value="C:lysosome"/>
    <property type="evidence" value="ECO:0007669"/>
    <property type="project" value="TreeGrafter"/>
</dbReference>
<evidence type="ECO:0000256" key="6">
    <source>
        <dbReference type="ARBA" id="ARBA00023180"/>
    </source>
</evidence>
<evidence type="ECO:0000259" key="9">
    <source>
        <dbReference type="Pfam" id="PF17677"/>
    </source>
</evidence>
<reference evidence="10 11" key="1">
    <citation type="journal article" date="2017" name="Curr. Biol.">
        <title>Genome architecture and evolution of a unichromosomal asexual nematode.</title>
        <authorList>
            <person name="Fradin H."/>
            <person name="Zegar C."/>
            <person name="Gutwein M."/>
            <person name="Lucas J."/>
            <person name="Kovtun M."/>
            <person name="Corcoran D."/>
            <person name="Baugh L.R."/>
            <person name="Kiontke K."/>
            <person name="Gunsalus K."/>
            <person name="Fitch D.H."/>
            <person name="Piano F."/>
        </authorList>
    </citation>
    <scope>NUCLEOTIDE SEQUENCE [LARGE SCALE GENOMIC DNA]</scope>
    <source>
        <strain evidence="10">PF1309</strain>
    </source>
</reference>
<keyword evidence="6" id="KW-0325">Glycoprotein</keyword>
<feature type="region of interest" description="Disordered" evidence="7">
    <location>
        <begin position="1"/>
        <end position="25"/>
    </location>
</feature>
<organism evidence="10 11">
    <name type="scientific">Diploscapter pachys</name>
    <dbReference type="NCBI Taxonomy" id="2018661"/>
    <lineage>
        <taxon>Eukaryota</taxon>
        <taxon>Metazoa</taxon>
        <taxon>Ecdysozoa</taxon>
        <taxon>Nematoda</taxon>
        <taxon>Chromadorea</taxon>
        <taxon>Rhabditida</taxon>
        <taxon>Rhabditina</taxon>
        <taxon>Rhabditomorpha</taxon>
        <taxon>Rhabditoidea</taxon>
        <taxon>Rhabditidae</taxon>
        <taxon>Diploscapter</taxon>
    </lineage>
</organism>
<dbReference type="InterPro" id="IPR041147">
    <property type="entry name" value="GH38_C"/>
</dbReference>
<name>A0A2A2KR35_9BILA</name>
<dbReference type="Gene3D" id="2.60.40.1360">
    <property type="match status" value="1"/>
</dbReference>
<dbReference type="PANTHER" id="PTHR11607:SF3">
    <property type="entry name" value="LYSOSOMAL ALPHA-MANNOSIDASE"/>
    <property type="match status" value="1"/>
</dbReference>
<dbReference type="Pfam" id="PF17677">
    <property type="entry name" value="Glyco_hydro38C2"/>
    <property type="match status" value="1"/>
</dbReference>
<dbReference type="InterPro" id="IPR027291">
    <property type="entry name" value="Glyco_hydro_38_N_sf"/>
</dbReference>
<dbReference type="SUPFAM" id="SSF88713">
    <property type="entry name" value="Glycoside hydrolase/deacetylase"/>
    <property type="match status" value="1"/>
</dbReference>
<feature type="domain" description="Glycoside hydrolase family 38 N-terminal" evidence="8">
    <location>
        <begin position="240"/>
        <end position="281"/>
    </location>
</feature>
<keyword evidence="5" id="KW-1015">Disulfide bond</keyword>
<evidence type="ECO:0000259" key="8">
    <source>
        <dbReference type="Pfam" id="PF01074"/>
    </source>
</evidence>
<dbReference type="Gene3D" id="3.20.110.10">
    <property type="entry name" value="Glycoside hydrolase 38, N terminal domain"/>
    <property type="match status" value="1"/>
</dbReference>
<dbReference type="OrthoDB" id="2016903at2759"/>
<dbReference type="EC" id="3.2.1.24" evidence="3"/>
<protein>
    <recommendedName>
        <fullName evidence="3">alpha-mannosidase</fullName>
        <ecNumber evidence="3">3.2.1.24</ecNumber>
    </recommendedName>
</protein>
<dbReference type="EMBL" id="LIAE01007888">
    <property type="protein sequence ID" value="PAV76402.1"/>
    <property type="molecule type" value="Genomic_DNA"/>
</dbReference>
<comment type="caution">
    <text evidence="10">The sequence shown here is derived from an EMBL/GenBank/DDBJ whole genome shotgun (WGS) entry which is preliminary data.</text>
</comment>
<dbReference type="GO" id="GO:0004559">
    <property type="term" value="F:alpha-mannosidase activity"/>
    <property type="evidence" value="ECO:0007669"/>
    <property type="project" value="UniProtKB-EC"/>
</dbReference>
<evidence type="ECO:0000256" key="2">
    <source>
        <dbReference type="ARBA" id="ARBA00001947"/>
    </source>
</evidence>
<accession>A0A2A2KR35</accession>